<dbReference type="InterPro" id="IPR011335">
    <property type="entry name" value="Restrct_endonuc-II-like"/>
</dbReference>
<feature type="domain" description="Helicase ATP-binding" evidence="2">
    <location>
        <begin position="188"/>
        <end position="387"/>
    </location>
</feature>
<keyword evidence="5" id="KW-1185">Reference proteome</keyword>
<dbReference type="GO" id="GO:0003677">
    <property type="term" value="F:DNA binding"/>
    <property type="evidence" value="ECO:0007669"/>
    <property type="project" value="InterPro"/>
</dbReference>
<protein>
    <submittedName>
        <fullName evidence="4">DEAD/DEAH box helicase</fullName>
    </submittedName>
</protein>
<organism evidence="4 5">
    <name type="scientific">Corynebacterium gallinarum</name>
    <dbReference type="NCBI Taxonomy" id="2762214"/>
    <lineage>
        <taxon>Bacteria</taxon>
        <taxon>Bacillati</taxon>
        <taxon>Actinomycetota</taxon>
        <taxon>Actinomycetes</taxon>
        <taxon>Mycobacteriales</taxon>
        <taxon>Corynebacteriaceae</taxon>
        <taxon>Corynebacterium</taxon>
    </lineage>
</organism>
<dbReference type="CDD" id="cd22333">
    <property type="entry name" value="LlaBIII_nuclease-like"/>
    <property type="match status" value="1"/>
</dbReference>
<dbReference type="GO" id="GO:0009307">
    <property type="term" value="P:DNA restriction-modification system"/>
    <property type="evidence" value="ECO:0007669"/>
    <property type="project" value="UniProtKB-KW"/>
</dbReference>
<dbReference type="PRINTS" id="PR00507">
    <property type="entry name" value="N12N6MTFRASE"/>
</dbReference>
<dbReference type="PANTHER" id="PTHR47396">
    <property type="entry name" value="TYPE I RESTRICTION ENZYME ECOKI R PROTEIN"/>
    <property type="match status" value="1"/>
</dbReference>
<reference evidence="4 5" key="1">
    <citation type="submission" date="2020-08" db="EMBL/GenBank/DDBJ databases">
        <title>A Genomic Blueprint of the Chicken Gut Microbiome.</title>
        <authorList>
            <person name="Gilroy R."/>
            <person name="Ravi A."/>
            <person name="Getino M."/>
            <person name="Pursley I."/>
            <person name="Horton D.L."/>
            <person name="Alikhan N.-F."/>
            <person name="Baker D."/>
            <person name="Gharbi K."/>
            <person name="Hall N."/>
            <person name="Watson M."/>
            <person name="Adriaenssens E.M."/>
            <person name="Foster-Nyarko E."/>
            <person name="Jarju S."/>
            <person name="Secka A."/>
            <person name="Antonio M."/>
            <person name="Oren A."/>
            <person name="Chaudhuri R."/>
            <person name="La Ragione R.M."/>
            <person name="Hildebrand F."/>
            <person name="Pallen M.J."/>
        </authorList>
    </citation>
    <scope>NUCLEOTIDE SEQUENCE [LARGE SCALE GENOMIC DNA]</scope>
    <source>
        <strain evidence="4 5">Sa1YVA5</strain>
    </source>
</reference>
<dbReference type="GO" id="GO:0004386">
    <property type="term" value="F:helicase activity"/>
    <property type="evidence" value="ECO:0007669"/>
    <property type="project" value="UniProtKB-KW"/>
</dbReference>
<dbReference type="InterPro" id="IPR050742">
    <property type="entry name" value="Helicase_Restrict-Modif_Enz"/>
</dbReference>
<keyword evidence="4" id="KW-0347">Helicase</keyword>
<dbReference type="GO" id="GO:0008170">
    <property type="term" value="F:N-methyltransferase activity"/>
    <property type="evidence" value="ECO:0007669"/>
    <property type="project" value="InterPro"/>
</dbReference>
<dbReference type="SUPFAM" id="SSF52980">
    <property type="entry name" value="Restriction endonuclease-like"/>
    <property type="match status" value="1"/>
</dbReference>
<dbReference type="PROSITE" id="PS00092">
    <property type="entry name" value="N6_MTASE"/>
    <property type="match status" value="1"/>
</dbReference>
<dbReference type="PROSITE" id="PS51192">
    <property type="entry name" value="HELICASE_ATP_BIND_1"/>
    <property type="match status" value="1"/>
</dbReference>
<sequence>MSTIIDAIAALRELPTQAHQGLAFEKLMVNFIKADPTLSQQYDEVYRWQHWGYNGGKADTGIDLVAHRREDGRWTAIQCKFYLPSTSLQKRHLDSFFEASGRSFVTENGTESFANRLIISTTDQWSSNAEAMLDNQVIPTNRIGLGAIADSPINWDIAYPGSELTINLERKETFEARPHQETAISKTIEGLTTHDRGKLIMACGTGKTFTALRLAERVADDNGGRARVLFLVPSIALLSQTLKEWTAQTRVDLRSYAVCSDTKVSRGAEDIAAYDLEVPVSTNGQDIAERLGRSKRAAGLTVVFSTYQSLPSIHEAQKQGLDDFDLVICDEAHRTTGVTLAGDDASNFVRIHDRHYIKASKRLYMTATPRLFDDSIKGKAAEHSAELVSMDDEAIYGPEFHRLGFGEAVERGLLTDYKVLVMTVDEQLASDTLARFTPQPGQELTLDLASAMIGTWNGLTKRSGREQGTKSGFEHSASPMQRTVAFARDIKTSKQITEAYPTLIASHVDSLREKSATNEVSLHNVDVSIAANHVDGTMNAMQRESLLTWLEAPVPPTETRMLTNARCLSEGVDVPALDAVVFFNPRNSMVDVVQSVGRVMRKAEGKDYGYIILPVAVPPGAEPSTVLNDNKRFRVVWQILNALRAHDDRFNAKVNSIALNEGNVKDLPIDHDHVSNQTVGGQSEQAYEESSNEVTQMVLFSLEQWQEALYTKLVDKVGTRTYWEDWADDVADIAQAQITRINSLLESADPKVAAEFERFVEGLRGNLNDSITRDEAISMLSQHLITAPVFDALFSEHDFASHNPVSKVMQRMVDVLDDSQLGAEIEKLEKFYDSVRMRASDVTSASGKQTVIKELYERFFKKAFRKQSEALGIVYTPVEIVDFILRAADDVSRKHFDRGLTDEHVHVLDPFTGTGTFIVRLLQSGLIHPEDLARKYASELHATEIMLLAYYVAAVNIETTYHALLGEKALCEGVEDPSYEPFDGIVLADTFQITEEEDKLDSEVFKQNNQRIKRQLDAKINVIVGNPPYSVGQTSANDLNANIKYPSLDGRIEGTFAAKSTAQSQRTLYDSYVRAFRWATDRIGDRGVVAFVSNGGWLDSNSSDGIRLSLIEDYSDIYVFNLRGNQRTAGEQSRKEGGKVFGSGSRNTVAIFIGIKRPSATDCSIHYLDIGDYLSAAEKLDIVEASSIASIEWKMIVPNQHGDWLNQRSDDFATWPILGEKRAANVPKFFHVHSMGLGTSRDAWVYNYNHHSLQNSVHKLAENYNTAVSTIGTGQNATSFLHTNPEFANPTLIKWSSSLTSSLDKRERVQLSEGFVSPALYRPFTRTNVFFHGILNHRLSRLQDIYPSPAHDNIGLYQVGSASAVPFSVLATDILPDLHLTGAGSGGQFFPRWTWEPVKSTEGELNFSHTEETSMSDSDTAEEVLNGYRRVDNITDEIHTLYRESLGQDVTKDDIFYFVYGQLHVPAYRETYAADLKKMLPHIETPTDPARFTQLAQAGKQLMDLHINYEAIEPWPVNIEFKAGADPDDRETWRVTKLRWAKVRDPETKKLVEDRTTMIYNSKITITDVPLEADEYMLGSRSALAWIIDRYQVKKDKVSGIVNDPNDWADEVDNPRYIVDLIGKVTRVAVETTRIVKSIDSRA</sequence>
<dbReference type="PANTHER" id="PTHR47396:SF1">
    <property type="entry name" value="ATP-DEPENDENT HELICASE IRC3-RELATED"/>
    <property type="match status" value="1"/>
</dbReference>
<dbReference type="Pfam" id="PF22240">
    <property type="entry name" value="ISP_coupler"/>
    <property type="match status" value="1"/>
</dbReference>
<dbReference type="Gene3D" id="3.40.50.150">
    <property type="entry name" value="Vaccinia Virus protein VP39"/>
    <property type="match status" value="1"/>
</dbReference>
<dbReference type="GO" id="GO:0016787">
    <property type="term" value="F:hydrolase activity"/>
    <property type="evidence" value="ECO:0007669"/>
    <property type="project" value="InterPro"/>
</dbReference>
<keyword evidence="4" id="KW-0378">Hydrolase</keyword>
<dbReference type="GO" id="GO:0032259">
    <property type="term" value="P:methylation"/>
    <property type="evidence" value="ECO:0007669"/>
    <property type="project" value="InterPro"/>
</dbReference>
<dbReference type="InterPro" id="IPR053980">
    <property type="entry name" value="ISP_coupler"/>
</dbReference>
<name>A0A8I0LBP2_9CORY</name>
<dbReference type="GO" id="GO:0005829">
    <property type="term" value="C:cytosol"/>
    <property type="evidence" value="ECO:0007669"/>
    <property type="project" value="TreeGrafter"/>
</dbReference>
<dbReference type="SUPFAM" id="SSF53335">
    <property type="entry name" value="S-adenosyl-L-methionine-dependent methyltransferases"/>
    <property type="match status" value="1"/>
</dbReference>
<dbReference type="InterPro" id="IPR002052">
    <property type="entry name" value="DNA_methylase_N6_adenine_CS"/>
</dbReference>
<dbReference type="Pfam" id="PF18135">
    <property type="entry name" value="Type_ISP_C"/>
    <property type="match status" value="1"/>
</dbReference>
<evidence type="ECO:0000256" key="1">
    <source>
        <dbReference type="ARBA" id="ARBA00022747"/>
    </source>
</evidence>
<dbReference type="Pfam" id="PF02384">
    <property type="entry name" value="N6_Mtase"/>
    <property type="match status" value="1"/>
</dbReference>
<evidence type="ECO:0000313" key="4">
    <source>
        <dbReference type="EMBL" id="MBD8031097.1"/>
    </source>
</evidence>
<dbReference type="Gene3D" id="3.40.50.300">
    <property type="entry name" value="P-loop containing nucleotide triphosphate hydrolases"/>
    <property type="match status" value="2"/>
</dbReference>
<evidence type="ECO:0000259" key="3">
    <source>
        <dbReference type="PROSITE" id="PS51194"/>
    </source>
</evidence>
<dbReference type="RefSeq" id="WP_191734330.1">
    <property type="nucleotide sequence ID" value="NZ_JACSPR010000010.1"/>
</dbReference>
<dbReference type="SMART" id="SM00487">
    <property type="entry name" value="DEXDc"/>
    <property type="match status" value="1"/>
</dbReference>
<dbReference type="Pfam" id="PF04851">
    <property type="entry name" value="ResIII"/>
    <property type="match status" value="1"/>
</dbReference>
<comment type="caution">
    <text evidence="4">The sequence shown here is derived from an EMBL/GenBank/DDBJ whole genome shotgun (WGS) entry which is preliminary data.</text>
</comment>
<feature type="domain" description="Helicase C-terminal" evidence="3">
    <location>
        <begin position="472"/>
        <end position="658"/>
    </location>
</feature>
<dbReference type="SUPFAM" id="SSF52540">
    <property type="entry name" value="P-loop containing nucleoside triphosphate hydrolases"/>
    <property type="match status" value="1"/>
</dbReference>
<dbReference type="CDD" id="cd18785">
    <property type="entry name" value="SF2_C"/>
    <property type="match status" value="1"/>
</dbReference>
<dbReference type="InterPro" id="IPR001650">
    <property type="entry name" value="Helicase_C-like"/>
</dbReference>
<dbReference type="EMBL" id="JACSPR010000010">
    <property type="protein sequence ID" value="MBD8031097.1"/>
    <property type="molecule type" value="Genomic_DNA"/>
</dbReference>
<proteinExistence type="predicted"/>
<dbReference type="Proteomes" id="UP000650224">
    <property type="component" value="Unassembled WGS sequence"/>
</dbReference>
<evidence type="ECO:0000313" key="5">
    <source>
        <dbReference type="Proteomes" id="UP000650224"/>
    </source>
</evidence>
<accession>A0A8I0LBP2</accession>
<dbReference type="InterPro" id="IPR029063">
    <property type="entry name" value="SAM-dependent_MTases_sf"/>
</dbReference>
<dbReference type="Pfam" id="PF13156">
    <property type="entry name" value="Mrr_cat_2"/>
    <property type="match status" value="1"/>
</dbReference>
<evidence type="ECO:0000259" key="2">
    <source>
        <dbReference type="PROSITE" id="PS51192"/>
    </source>
</evidence>
<dbReference type="InterPro" id="IPR003356">
    <property type="entry name" value="DNA_methylase_A-5"/>
</dbReference>
<dbReference type="InterPro" id="IPR014001">
    <property type="entry name" value="Helicase_ATP-bd"/>
</dbReference>
<dbReference type="GO" id="GO:0005524">
    <property type="term" value="F:ATP binding"/>
    <property type="evidence" value="ECO:0007669"/>
    <property type="project" value="InterPro"/>
</dbReference>
<keyword evidence="4" id="KW-0547">Nucleotide-binding</keyword>
<gene>
    <name evidence="4" type="ORF">H9627_12350</name>
</gene>
<dbReference type="PROSITE" id="PS51194">
    <property type="entry name" value="HELICASE_CTER"/>
    <property type="match status" value="1"/>
</dbReference>
<dbReference type="SMART" id="SM00490">
    <property type="entry name" value="HELICc"/>
    <property type="match status" value="1"/>
</dbReference>
<dbReference type="Pfam" id="PF00271">
    <property type="entry name" value="Helicase_C"/>
    <property type="match status" value="1"/>
</dbReference>
<dbReference type="InterPro" id="IPR039442">
    <property type="entry name" value="Mrr-like_dom"/>
</dbReference>
<dbReference type="InterPro" id="IPR027417">
    <property type="entry name" value="P-loop_NTPase"/>
</dbReference>
<keyword evidence="4" id="KW-0067">ATP-binding</keyword>
<keyword evidence="1" id="KW-0680">Restriction system</keyword>
<dbReference type="InterPro" id="IPR006935">
    <property type="entry name" value="Helicase/UvrB_N"/>
</dbReference>
<dbReference type="InterPro" id="IPR041635">
    <property type="entry name" value="Type_ISP_LLaBIII_C"/>
</dbReference>